<dbReference type="EMBL" id="AJVK01014671">
    <property type="status" value="NOT_ANNOTATED_CDS"/>
    <property type="molecule type" value="Genomic_DNA"/>
</dbReference>
<comment type="subcellular location">
    <subcellularLocation>
        <location evidence="1 10">Cell membrane</location>
        <topology evidence="1 10">Multi-pass membrane protein</topology>
    </subcellularLocation>
</comment>
<evidence type="ECO:0000256" key="2">
    <source>
        <dbReference type="ARBA" id="ARBA00022475"/>
    </source>
</evidence>
<feature type="transmembrane region" description="Helical" evidence="10">
    <location>
        <begin position="130"/>
        <end position="150"/>
    </location>
</feature>
<evidence type="ECO:0000256" key="4">
    <source>
        <dbReference type="ARBA" id="ARBA00022692"/>
    </source>
</evidence>
<accession>A0A240SZ03</accession>
<evidence type="ECO:0000256" key="5">
    <source>
        <dbReference type="ARBA" id="ARBA00022725"/>
    </source>
</evidence>
<dbReference type="GO" id="GO:0004984">
    <property type="term" value="F:olfactory receptor activity"/>
    <property type="evidence" value="ECO:0007669"/>
    <property type="project" value="InterPro"/>
</dbReference>
<feature type="transmembrane region" description="Helical" evidence="10">
    <location>
        <begin position="283"/>
        <end position="304"/>
    </location>
</feature>
<protein>
    <recommendedName>
        <fullName evidence="10">Odorant receptor</fullName>
    </recommendedName>
</protein>
<dbReference type="EnsemblMetazoa" id="PPAI013094-RA">
    <property type="protein sequence ID" value="PPAI013094-PA"/>
    <property type="gene ID" value="PPAI013094"/>
</dbReference>
<keyword evidence="4 10" id="KW-0812">Transmembrane</keyword>
<keyword evidence="12" id="KW-1185">Reference proteome</keyword>
<keyword evidence="9 10" id="KW-0807">Transducer</keyword>
<dbReference type="AlphaFoldDB" id="A0A240SZ03"/>
<keyword evidence="8 10" id="KW-0675">Receptor</keyword>
<feature type="transmembrane region" description="Helical" evidence="10">
    <location>
        <begin position="251"/>
        <end position="277"/>
    </location>
</feature>
<name>A0A240SZ03_PHLPP</name>
<dbReference type="GO" id="GO:0005886">
    <property type="term" value="C:plasma membrane"/>
    <property type="evidence" value="ECO:0007669"/>
    <property type="project" value="UniProtKB-SubCell"/>
</dbReference>
<evidence type="ECO:0000313" key="12">
    <source>
        <dbReference type="Proteomes" id="UP000092462"/>
    </source>
</evidence>
<evidence type="ECO:0000256" key="8">
    <source>
        <dbReference type="ARBA" id="ARBA00023170"/>
    </source>
</evidence>
<evidence type="ECO:0000256" key="1">
    <source>
        <dbReference type="ARBA" id="ARBA00004651"/>
    </source>
</evidence>
<comment type="similarity">
    <text evidence="10">Belongs to the insect chemoreceptor superfamily. Heteromeric odorant receptor channel (TC 1.A.69) family.</text>
</comment>
<feature type="transmembrane region" description="Helical" evidence="10">
    <location>
        <begin position="171"/>
        <end position="190"/>
    </location>
</feature>
<keyword evidence="3 10" id="KW-0716">Sensory transduction</keyword>
<organism evidence="11 12">
    <name type="scientific">Phlebotomus papatasi</name>
    <name type="common">Sandfly</name>
    <dbReference type="NCBI Taxonomy" id="29031"/>
    <lineage>
        <taxon>Eukaryota</taxon>
        <taxon>Metazoa</taxon>
        <taxon>Ecdysozoa</taxon>
        <taxon>Arthropoda</taxon>
        <taxon>Hexapoda</taxon>
        <taxon>Insecta</taxon>
        <taxon>Pterygota</taxon>
        <taxon>Neoptera</taxon>
        <taxon>Endopterygota</taxon>
        <taxon>Diptera</taxon>
        <taxon>Nematocera</taxon>
        <taxon>Psychodoidea</taxon>
        <taxon>Psychodidae</taxon>
        <taxon>Phlebotomus</taxon>
        <taxon>Phlebotomus</taxon>
    </lineage>
</organism>
<feature type="transmembrane region" description="Helical" evidence="10">
    <location>
        <begin position="27"/>
        <end position="50"/>
    </location>
</feature>
<dbReference type="GO" id="GO:0005549">
    <property type="term" value="F:odorant binding"/>
    <property type="evidence" value="ECO:0007669"/>
    <property type="project" value="InterPro"/>
</dbReference>
<dbReference type="Proteomes" id="UP000092462">
    <property type="component" value="Unassembled WGS sequence"/>
</dbReference>
<feature type="transmembrane region" description="Helical" evidence="10">
    <location>
        <begin position="196"/>
        <end position="218"/>
    </location>
</feature>
<dbReference type="Pfam" id="PF02949">
    <property type="entry name" value="7tm_6"/>
    <property type="match status" value="1"/>
</dbReference>
<evidence type="ECO:0000256" key="7">
    <source>
        <dbReference type="ARBA" id="ARBA00023136"/>
    </source>
</evidence>
<evidence type="ECO:0000256" key="9">
    <source>
        <dbReference type="ARBA" id="ARBA00023224"/>
    </source>
</evidence>
<evidence type="ECO:0000313" key="11">
    <source>
        <dbReference type="EnsemblMetazoa" id="PPAI013094-PA"/>
    </source>
</evidence>
<sequence length="375" mass="44233">MDRLVEHHDEYLEWTILVSTATFCRKYWWHNFIMISIFVGHFLSFISSVTNVKYQVQQGRDWLSLFSSMLIVNVEIEMIGKHLSYYVHKHLLNNIFEWVKNLPLRDFDGIFKDKPKKTIRLARKYSSLFFAFYTPNFVITAVVYGIRLFSAIGQKHPWLRVPFVADDHPHFLIYEIIIHMYCFPFVGLTYPLTDCPLVIVGIQIMGFLDIINDAIGYLQKDQFTDQYPKILRKVYEFHNEFIQVFNNLNTIFSYVSLIQFIGSVSMFLCTFSLVLVYPKEILMYQNIACIFAPVALYCIFGQLIELKTDKIREELYQTNWYTFNAIDKKNLLLMLKISQLNFCMMAGGMYNINIYTLFQILKLAVTYCTLIIALL</sequence>
<dbReference type="InterPro" id="IPR004117">
    <property type="entry name" value="7tm6_olfct_rcpt"/>
</dbReference>
<reference evidence="11" key="1">
    <citation type="submission" date="2022-08" db="UniProtKB">
        <authorList>
            <consortium name="EnsemblMetazoa"/>
        </authorList>
    </citation>
    <scope>IDENTIFICATION</scope>
    <source>
        <strain evidence="11">Israel</strain>
    </source>
</reference>
<dbReference type="PANTHER" id="PTHR21137:SF35">
    <property type="entry name" value="ODORANT RECEPTOR 19A-RELATED"/>
    <property type="match status" value="1"/>
</dbReference>
<keyword evidence="7 10" id="KW-0472">Membrane</keyword>
<feature type="transmembrane region" description="Helical" evidence="10">
    <location>
        <begin position="354"/>
        <end position="374"/>
    </location>
</feature>
<dbReference type="VEuPathDB" id="VectorBase:PPAPM1_010465"/>
<dbReference type="GO" id="GO:0007165">
    <property type="term" value="P:signal transduction"/>
    <property type="evidence" value="ECO:0007669"/>
    <property type="project" value="UniProtKB-KW"/>
</dbReference>
<proteinExistence type="inferred from homology"/>
<evidence type="ECO:0000256" key="3">
    <source>
        <dbReference type="ARBA" id="ARBA00022606"/>
    </source>
</evidence>
<keyword evidence="5 10" id="KW-0552">Olfaction</keyword>
<keyword evidence="6 10" id="KW-1133">Transmembrane helix</keyword>
<dbReference type="VEuPathDB" id="VectorBase:PPAI013094"/>
<evidence type="ECO:0000256" key="6">
    <source>
        <dbReference type="ARBA" id="ARBA00022989"/>
    </source>
</evidence>
<dbReference type="PANTHER" id="PTHR21137">
    <property type="entry name" value="ODORANT RECEPTOR"/>
    <property type="match status" value="1"/>
</dbReference>
<evidence type="ECO:0000256" key="10">
    <source>
        <dbReference type="RuleBase" id="RU351113"/>
    </source>
</evidence>
<keyword evidence="2" id="KW-1003">Cell membrane</keyword>